<dbReference type="CDD" id="cd18787">
    <property type="entry name" value="SF2_C_DEAD"/>
    <property type="match status" value="1"/>
</dbReference>
<dbReference type="EC" id="3.6.4.13" evidence="9"/>
<keyword evidence="3 8" id="KW-0347">Helicase</keyword>
<dbReference type="Pfam" id="PF00271">
    <property type="entry name" value="Helicase_C"/>
    <property type="match status" value="1"/>
</dbReference>
<evidence type="ECO:0000313" key="14">
    <source>
        <dbReference type="Proteomes" id="UP000265515"/>
    </source>
</evidence>
<evidence type="ECO:0000313" key="13">
    <source>
        <dbReference type="EMBL" id="GBG92442.1"/>
    </source>
</evidence>
<evidence type="ECO:0000256" key="8">
    <source>
        <dbReference type="RuleBase" id="RU000492"/>
    </source>
</evidence>
<dbReference type="Pfam" id="PF00270">
    <property type="entry name" value="DEAD"/>
    <property type="match status" value="1"/>
</dbReference>
<evidence type="ECO:0000259" key="11">
    <source>
        <dbReference type="PROSITE" id="PS51192"/>
    </source>
</evidence>
<feature type="domain" description="Helicase ATP-binding" evidence="11">
    <location>
        <begin position="45"/>
        <end position="223"/>
    </location>
</feature>
<feature type="domain" description="Helicase C-terminal" evidence="12">
    <location>
        <begin position="282"/>
        <end position="438"/>
    </location>
</feature>
<dbReference type="Proteomes" id="UP000265515">
    <property type="component" value="Unassembled WGS sequence"/>
</dbReference>
<feature type="compositionally biased region" description="Basic and acidic residues" evidence="10">
    <location>
        <begin position="668"/>
        <end position="686"/>
    </location>
</feature>
<dbReference type="Gramene" id="GBG92442">
    <property type="protein sequence ID" value="GBG92442"/>
    <property type="gene ID" value="CBR_g55379"/>
</dbReference>
<feature type="region of interest" description="Disordered" evidence="10">
    <location>
        <begin position="226"/>
        <end position="263"/>
    </location>
</feature>
<evidence type="ECO:0000256" key="6">
    <source>
        <dbReference type="ARBA" id="ARBA00038002"/>
    </source>
</evidence>
<dbReference type="SMART" id="SM00487">
    <property type="entry name" value="DEXDc"/>
    <property type="match status" value="1"/>
</dbReference>
<dbReference type="InterPro" id="IPR011545">
    <property type="entry name" value="DEAD/DEAH_box_helicase_dom"/>
</dbReference>
<gene>
    <name evidence="13" type="ORF">CBR_g55379</name>
</gene>
<evidence type="ECO:0000256" key="4">
    <source>
        <dbReference type="ARBA" id="ARBA00022840"/>
    </source>
</evidence>
<feature type="compositionally biased region" description="Basic and acidic residues" evidence="10">
    <location>
        <begin position="627"/>
        <end position="636"/>
    </location>
</feature>
<dbReference type="InterPro" id="IPR000629">
    <property type="entry name" value="RNA-helicase_DEAD-box_CS"/>
</dbReference>
<proteinExistence type="inferred from homology"/>
<evidence type="ECO:0000256" key="3">
    <source>
        <dbReference type="ARBA" id="ARBA00022806"/>
    </source>
</evidence>
<comment type="catalytic activity">
    <reaction evidence="7 9">
        <text>ATP + H2O = ADP + phosphate + H(+)</text>
        <dbReference type="Rhea" id="RHEA:13065"/>
        <dbReference type="ChEBI" id="CHEBI:15377"/>
        <dbReference type="ChEBI" id="CHEBI:15378"/>
        <dbReference type="ChEBI" id="CHEBI:30616"/>
        <dbReference type="ChEBI" id="CHEBI:43474"/>
        <dbReference type="ChEBI" id="CHEBI:456216"/>
        <dbReference type="EC" id="3.6.4.13"/>
    </reaction>
</comment>
<keyword evidence="5 9" id="KW-0694">RNA-binding</keyword>
<dbReference type="InterPro" id="IPR027417">
    <property type="entry name" value="P-loop_NTPase"/>
</dbReference>
<keyword evidence="4 8" id="KW-0067">ATP-binding</keyword>
<dbReference type="STRING" id="69332.A0A388MD82"/>
<comment type="domain">
    <text evidence="9">The Q motif is unique to and characteristic of the DEAD box family of RNA helicases and controls ATP binding and hydrolysis.</text>
</comment>
<evidence type="ECO:0000256" key="9">
    <source>
        <dbReference type="RuleBase" id="RU365068"/>
    </source>
</evidence>
<evidence type="ECO:0000256" key="1">
    <source>
        <dbReference type="ARBA" id="ARBA00022741"/>
    </source>
</evidence>
<dbReference type="SUPFAM" id="SSF52540">
    <property type="entry name" value="P-loop containing nucleoside triphosphate hydrolases"/>
    <property type="match status" value="2"/>
</dbReference>
<feature type="region of interest" description="Disordered" evidence="10">
    <location>
        <begin position="668"/>
        <end position="728"/>
    </location>
</feature>
<comment type="caution">
    <text evidence="13">The sequence shown here is derived from an EMBL/GenBank/DDBJ whole genome shotgun (WGS) entry which is preliminary data.</text>
</comment>
<evidence type="ECO:0000256" key="7">
    <source>
        <dbReference type="ARBA" id="ARBA00047984"/>
    </source>
</evidence>
<accession>A0A388MD82</accession>
<comment type="similarity">
    <text evidence="6">Belongs to the DEAD box helicase family. DDX55/SPB4 subfamily.</text>
</comment>
<dbReference type="SMART" id="SM01178">
    <property type="entry name" value="DUF4217"/>
    <property type="match status" value="1"/>
</dbReference>
<keyword evidence="2 8" id="KW-0378">Hydrolase</keyword>
<name>A0A388MD82_CHABU</name>
<dbReference type="Pfam" id="PF13959">
    <property type="entry name" value="CTE_SPB4"/>
    <property type="match status" value="1"/>
</dbReference>
<dbReference type="OMA" id="MPNEKEY"/>
<dbReference type="Gene3D" id="3.40.50.300">
    <property type="entry name" value="P-loop containing nucleotide triphosphate hydrolases"/>
    <property type="match status" value="2"/>
</dbReference>
<feature type="region of interest" description="Disordered" evidence="10">
    <location>
        <begin position="627"/>
        <end position="650"/>
    </location>
</feature>
<dbReference type="PROSITE" id="PS00039">
    <property type="entry name" value="DEAD_ATP_HELICASE"/>
    <property type="match status" value="1"/>
</dbReference>
<sequence>MERTRAAATCPTRFRDLKPALSQSTVKILDEMGFDRTTPVQAATVPLFMSNKDVAVEAVTGSGKTLAFVIPMVEILRKLEEPLKRHQVGAVVVSPTRELAFQIYTVACPFVASVAGLRAQLLVGGTDVAADVASFNQEGAQILIGTPGRLDDIMDRCTTMELRKLEVLVLDEADRLLDMGFHRQISSIIQRLPKQRRTGLFSATQTEEVEELARAGMRNAVRVEVKSQPVKKSKKAKPAPDEGAGKGSEAVYPPKLLGPHSDVPKTPANLRMQYVVSEADEKLGQLVHFLSEHATAKIIMYVMTCACVNYWGTLLPCLKPLRSLQIVALHGKMKQSARESALASYAAMPAGVLLCTDVAARGLDIPGVDWIVQYDPPQDPNAFVHRVGRTARMGRSGSAVVYLLPKEDAYVEFLKLRSVPMEPAGPVPSFPDAIEMVRKEARKDRDVMEKGVRAFVSYIRGYKEHQCKFIFRFEDLDFGLLCMGFGLLQVPSMPELRPRKGGRKPALFSTEKFVPVKDLDVNAIKYRDRAREKQRRKLMAKAVEAKSKRQSSVRRGKGAMGSSLEKSEGVKNPSELEIMKMRKTPRTPNDVDEDELEEDYRLLKKLKKGLVTEAEYEAAICDEMDDDASHEGREEGGVGGNDQAENDNCDSENLCVEHVDDLAPVKQNMEKTENPRDGHGFAEGRARRQKGGRGFRAEKRRGHPWKGTRGKMTKRIRRGKSKAAGSAR</sequence>
<dbReference type="FunFam" id="3.40.50.300:FF:000877">
    <property type="entry name" value="RNA helicase"/>
    <property type="match status" value="1"/>
</dbReference>
<reference evidence="13 14" key="1">
    <citation type="journal article" date="2018" name="Cell">
        <title>The Chara Genome: Secondary Complexity and Implications for Plant Terrestrialization.</title>
        <authorList>
            <person name="Nishiyama T."/>
            <person name="Sakayama H."/>
            <person name="Vries J.D."/>
            <person name="Buschmann H."/>
            <person name="Saint-Marcoux D."/>
            <person name="Ullrich K.K."/>
            <person name="Haas F.B."/>
            <person name="Vanderstraeten L."/>
            <person name="Becker D."/>
            <person name="Lang D."/>
            <person name="Vosolsobe S."/>
            <person name="Rombauts S."/>
            <person name="Wilhelmsson P.K.I."/>
            <person name="Janitza P."/>
            <person name="Kern R."/>
            <person name="Heyl A."/>
            <person name="Rumpler F."/>
            <person name="Villalobos L.I.A.C."/>
            <person name="Clay J.M."/>
            <person name="Skokan R."/>
            <person name="Toyoda A."/>
            <person name="Suzuki Y."/>
            <person name="Kagoshima H."/>
            <person name="Schijlen E."/>
            <person name="Tajeshwar N."/>
            <person name="Catarino B."/>
            <person name="Hetherington A.J."/>
            <person name="Saltykova A."/>
            <person name="Bonnot C."/>
            <person name="Breuninger H."/>
            <person name="Symeonidi A."/>
            <person name="Radhakrishnan G.V."/>
            <person name="Van Nieuwerburgh F."/>
            <person name="Deforce D."/>
            <person name="Chang C."/>
            <person name="Karol K.G."/>
            <person name="Hedrich R."/>
            <person name="Ulvskov P."/>
            <person name="Glockner G."/>
            <person name="Delwiche C.F."/>
            <person name="Petrasek J."/>
            <person name="Van de Peer Y."/>
            <person name="Friml J."/>
            <person name="Beilby M."/>
            <person name="Dolan L."/>
            <person name="Kohara Y."/>
            <person name="Sugano S."/>
            <person name="Fujiyama A."/>
            <person name="Delaux P.-M."/>
            <person name="Quint M."/>
            <person name="TheiBen G."/>
            <person name="Hagemann M."/>
            <person name="Harholt J."/>
            <person name="Dunand C."/>
            <person name="Zachgo S."/>
            <person name="Langdale J."/>
            <person name="Maumus F."/>
            <person name="Straeten D.V.D."/>
            <person name="Gould S.B."/>
            <person name="Rensing S.A."/>
        </authorList>
    </citation>
    <scope>NUCLEOTIDE SEQUENCE [LARGE SCALE GENOMIC DNA]</scope>
    <source>
        <strain evidence="13 14">S276</strain>
    </source>
</reference>
<dbReference type="AlphaFoldDB" id="A0A388MD82"/>
<dbReference type="PROSITE" id="PS51192">
    <property type="entry name" value="HELICASE_ATP_BIND_1"/>
    <property type="match status" value="1"/>
</dbReference>
<dbReference type="GO" id="GO:0003724">
    <property type="term" value="F:RNA helicase activity"/>
    <property type="evidence" value="ECO:0007669"/>
    <property type="project" value="UniProtKB-EC"/>
</dbReference>
<dbReference type="CDD" id="cd17960">
    <property type="entry name" value="DEADc_DDX55"/>
    <property type="match status" value="1"/>
</dbReference>
<dbReference type="SMART" id="SM00490">
    <property type="entry name" value="HELICc"/>
    <property type="match status" value="1"/>
</dbReference>
<organism evidence="13 14">
    <name type="scientific">Chara braunii</name>
    <name type="common">Braun's stonewort</name>
    <dbReference type="NCBI Taxonomy" id="69332"/>
    <lineage>
        <taxon>Eukaryota</taxon>
        <taxon>Viridiplantae</taxon>
        <taxon>Streptophyta</taxon>
        <taxon>Charophyceae</taxon>
        <taxon>Charales</taxon>
        <taxon>Characeae</taxon>
        <taxon>Chara</taxon>
    </lineage>
</organism>
<feature type="compositionally biased region" description="Basic residues" evidence="10">
    <location>
        <begin position="687"/>
        <end position="721"/>
    </location>
</feature>
<evidence type="ECO:0000259" key="12">
    <source>
        <dbReference type="PROSITE" id="PS51194"/>
    </source>
</evidence>
<comment type="function">
    <text evidence="9">RNA helicase.</text>
</comment>
<dbReference type="EMBL" id="BFEA01001058">
    <property type="protein sequence ID" value="GBG92442.1"/>
    <property type="molecule type" value="Genomic_DNA"/>
</dbReference>
<evidence type="ECO:0000256" key="5">
    <source>
        <dbReference type="ARBA" id="ARBA00022884"/>
    </source>
</evidence>
<dbReference type="GO" id="GO:0016887">
    <property type="term" value="F:ATP hydrolysis activity"/>
    <property type="evidence" value="ECO:0007669"/>
    <property type="project" value="RHEA"/>
</dbReference>
<keyword evidence="1 8" id="KW-0547">Nucleotide-binding</keyword>
<dbReference type="OrthoDB" id="7396459at2759"/>
<evidence type="ECO:0000256" key="10">
    <source>
        <dbReference type="SAM" id="MobiDB-lite"/>
    </source>
</evidence>
<keyword evidence="14" id="KW-1185">Reference proteome</keyword>
<dbReference type="PROSITE" id="PS51194">
    <property type="entry name" value="HELICASE_CTER"/>
    <property type="match status" value="1"/>
</dbReference>
<dbReference type="InterPro" id="IPR014001">
    <property type="entry name" value="Helicase_ATP-bd"/>
</dbReference>
<dbReference type="InterPro" id="IPR001650">
    <property type="entry name" value="Helicase_C-like"/>
</dbReference>
<dbReference type="PANTHER" id="PTHR24031">
    <property type="entry name" value="RNA HELICASE"/>
    <property type="match status" value="1"/>
</dbReference>
<dbReference type="GO" id="GO:0003723">
    <property type="term" value="F:RNA binding"/>
    <property type="evidence" value="ECO:0007669"/>
    <property type="project" value="UniProtKB-UniRule"/>
</dbReference>
<feature type="compositionally biased region" description="Basic residues" evidence="10">
    <location>
        <begin position="548"/>
        <end position="557"/>
    </location>
</feature>
<protein>
    <recommendedName>
        <fullName evidence="9">ATP-dependent RNA helicase</fullName>
        <ecNumber evidence="9">3.6.4.13</ecNumber>
    </recommendedName>
</protein>
<feature type="region of interest" description="Disordered" evidence="10">
    <location>
        <begin position="541"/>
        <end position="572"/>
    </location>
</feature>
<dbReference type="InterPro" id="IPR025313">
    <property type="entry name" value="SPB4-like_CTE"/>
</dbReference>
<dbReference type="GO" id="GO:0005524">
    <property type="term" value="F:ATP binding"/>
    <property type="evidence" value="ECO:0007669"/>
    <property type="project" value="UniProtKB-UniRule"/>
</dbReference>
<evidence type="ECO:0000256" key="2">
    <source>
        <dbReference type="ARBA" id="ARBA00022801"/>
    </source>
</evidence>